<keyword evidence="3" id="KW-0808">Transferase</keyword>
<protein>
    <submittedName>
        <fullName evidence="3">Hydrolase or acyltransferase (Alpha/beta hydrolase superfamily)-like protein</fullName>
    </submittedName>
</protein>
<dbReference type="KEGG" id="gbr:Gbro_2923"/>
<dbReference type="GO" id="GO:0016787">
    <property type="term" value="F:hydrolase activity"/>
    <property type="evidence" value="ECO:0007669"/>
    <property type="project" value="UniProtKB-KW"/>
</dbReference>
<dbReference type="PANTHER" id="PTHR43798">
    <property type="entry name" value="MONOACYLGLYCEROL LIPASE"/>
    <property type="match status" value="1"/>
</dbReference>
<dbReference type="eggNOG" id="COG0596">
    <property type="taxonomic scope" value="Bacteria"/>
</dbReference>
<gene>
    <name evidence="3" type="ordered locus">Gbro_2923</name>
</gene>
<dbReference type="SUPFAM" id="SSF53474">
    <property type="entry name" value="alpha/beta-Hydrolases"/>
    <property type="match status" value="1"/>
</dbReference>
<dbReference type="GO" id="GO:0016746">
    <property type="term" value="F:acyltransferase activity"/>
    <property type="evidence" value="ECO:0007669"/>
    <property type="project" value="UniProtKB-KW"/>
</dbReference>
<dbReference type="AlphaFoldDB" id="D0L9W7"/>
<dbReference type="OrthoDB" id="3400345at2"/>
<evidence type="ECO:0000256" key="1">
    <source>
        <dbReference type="ARBA" id="ARBA00022801"/>
    </source>
</evidence>
<reference evidence="3 4" key="2">
    <citation type="journal article" date="2010" name="Stand. Genomic Sci.">
        <title>Complete genome sequence of Gordonia bronchialis type strain (3410).</title>
        <authorList>
            <person name="Ivanova N."/>
            <person name="Sikorski J."/>
            <person name="Jando M."/>
            <person name="Lapidus A."/>
            <person name="Nolan M."/>
            <person name="Lucas S."/>
            <person name="Del Rio T.G."/>
            <person name="Tice H."/>
            <person name="Copeland A."/>
            <person name="Cheng J.F."/>
            <person name="Chen F."/>
            <person name="Bruce D."/>
            <person name="Goodwin L."/>
            <person name="Pitluck S."/>
            <person name="Mavromatis K."/>
            <person name="Ovchinnikova G."/>
            <person name="Pati A."/>
            <person name="Chen A."/>
            <person name="Palaniappan K."/>
            <person name="Land M."/>
            <person name="Hauser L."/>
            <person name="Chang Y.J."/>
            <person name="Jeffries C.D."/>
            <person name="Chain P."/>
            <person name="Saunders E."/>
            <person name="Han C."/>
            <person name="Detter J.C."/>
            <person name="Brettin T."/>
            <person name="Rohde M."/>
            <person name="Goker M."/>
            <person name="Bristow J."/>
            <person name="Eisen J.A."/>
            <person name="Markowitz V."/>
            <person name="Hugenholtz P."/>
            <person name="Klenk H.P."/>
            <person name="Kyrpides N.C."/>
        </authorList>
    </citation>
    <scope>NUCLEOTIDE SEQUENCE [LARGE SCALE GENOMIC DNA]</scope>
    <source>
        <strain evidence="4">ATCC 25592 / DSM 43247 / BCRC 13721 / JCM 3198 / KCTC 3076 / NBRC 16047 / NCTC 10667</strain>
    </source>
</reference>
<keyword evidence="3" id="KW-0012">Acyltransferase</keyword>
<dbReference type="InterPro" id="IPR029058">
    <property type="entry name" value="AB_hydrolase_fold"/>
</dbReference>
<feature type="domain" description="AB hydrolase-1" evidence="2">
    <location>
        <begin position="22"/>
        <end position="268"/>
    </location>
</feature>
<evidence type="ECO:0000313" key="4">
    <source>
        <dbReference type="Proteomes" id="UP000001219"/>
    </source>
</evidence>
<dbReference type="InterPro" id="IPR000073">
    <property type="entry name" value="AB_hydrolase_1"/>
</dbReference>
<name>D0L9W7_GORB4</name>
<evidence type="ECO:0000313" key="3">
    <source>
        <dbReference type="EMBL" id="ACY22132.1"/>
    </source>
</evidence>
<dbReference type="Proteomes" id="UP000001219">
    <property type="component" value="Chromosome"/>
</dbReference>
<reference evidence="4" key="1">
    <citation type="submission" date="2009-10" db="EMBL/GenBank/DDBJ databases">
        <title>The complete chromosome of Gordonia bronchialis DSM 43247.</title>
        <authorList>
            <consortium name="US DOE Joint Genome Institute (JGI-PGF)"/>
            <person name="Lucas S."/>
            <person name="Copeland A."/>
            <person name="Lapidus A."/>
            <person name="Glavina del Rio T."/>
            <person name="Dalin E."/>
            <person name="Tice H."/>
            <person name="Bruce D."/>
            <person name="Goodwin L."/>
            <person name="Pitluck S."/>
            <person name="Kyrpides N."/>
            <person name="Mavromatis K."/>
            <person name="Ivanova N."/>
            <person name="Ovchinnikova G."/>
            <person name="Saunders E."/>
            <person name="Brettin T."/>
            <person name="Detter J.C."/>
            <person name="Han C."/>
            <person name="Larimer F."/>
            <person name="Land M."/>
            <person name="Hauser L."/>
            <person name="Markowitz V."/>
            <person name="Cheng J.-F."/>
            <person name="Hugenholtz P."/>
            <person name="Woyke T."/>
            <person name="Wu D."/>
            <person name="Jando M."/>
            <person name="Schneider S."/>
            <person name="Goeker M."/>
            <person name="Klenk H.-P."/>
            <person name="Eisen J.A."/>
        </authorList>
    </citation>
    <scope>NUCLEOTIDE SEQUENCE [LARGE SCALE GENOMIC DNA]</scope>
    <source>
        <strain evidence="4">ATCC 25592 / DSM 43247 / BCRC 13721 / JCM 3198 / KCTC 3076 / NBRC 16047 / NCTC 10667</strain>
    </source>
</reference>
<dbReference type="HOGENOM" id="CLU_020336_13_3_11"/>
<dbReference type="STRING" id="526226.Gbro_2923"/>
<sequence length="287" mass="31803">MGRVDVTAGTIEYLEEGAGPPVVLLHGLLIDESVWDAVIPLLPQGFRYIRPLLPLGGHRIPMRSDADLSMTGQVNLLADFLEALDLTDVTLVHSDWGGGLFLTALGRDDRVSRQIILPCEAYENFPPGLPGRLLTVAIRIPGGIALAARQLRIGWLRRLPFLYGQMVSRPMSDEMMRRWTEPYLRDKRIRRDVLAYAGAGYDRAQLVRWTEALAGFAGEVLVLWSPDNKVMPPEHGRRLAELIPHAQYREVPGAAVLSMLDRPEVVADEMGRFLTGVPATGLPTDRG</sequence>
<accession>D0L9W7</accession>
<dbReference type="ESTHER" id="gorb4-d0l9w7">
    <property type="family name" value="6_AlphaBeta_hydrolase"/>
</dbReference>
<keyword evidence="1 3" id="KW-0378">Hydrolase</keyword>
<evidence type="ECO:0000259" key="2">
    <source>
        <dbReference type="Pfam" id="PF12697"/>
    </source>
</evidence>
<keyword evidence="4" id="KW-1185">Reference proteome</keyword>
<dbReference type="InterPro" id="IPR050266">
    <property type="entry name" value="AB_hydrolase_sf"/>
</dbReference>
<dbReference type="EMBL" id="CP001802">
    <property type="protein sequence ID" value="ACY22132.1"/>
    <property type="molecule type" value="Genomic_DNA"/>
</dbReference>
<organism evidence="3 4">
    <name type="scientific">Gordonia bronchialis (strain ATCC 25592 / DSM 43247 / BCRC 13721 / JCM 3198 / KCTC 3076 / NBRC 16047 / NCTC 10667)</name>
    <name type="common">Rhodococcus bronchialis</name>
    <dbReference type="NCBI Taxonomy" id="526226"/>
    <lineage>
        <taxon>Bacteria</taxon>
        <taxon>Bacillati</taxon>
        <taxon>Actinomycetota</taxon>
        <taxon>Actinomycetes</taxon>
        <taxon>Mycobacteriales</taxon>
        <taxon>Gordoniaceae</taxon>
        <taxon>Gordonia</taxon>
    </lineage>
</organism>
<dbReference type="Gene3D" id="3.40.50.1820">
    <property type="entry name" value="alpha/beta hydrolase"/>
    <property type="match status" value="1"/>
</dbReference>
<dbReference type="RefSeq" id="WP_012834648.1">
    <property type="nucleotide sequence ID" value="NC_013441.1"/>
</dbReference>
<dbReference type="Pfam" id="PF12697">
    <property type="entry name" value="Abhydrolase_6"/>
    <property type="match status" value="1"/>
</dbReference>
<proteinExistence type="predicted"/>
<dbReference type="GO" id="GO:0016020">
    <property type="term" value="C:membrane"/>
    <property type="evidence" value="ECO:0007669"/>
    <property type="project" value="TreeGrafter"/>
</dbReference>
<dbReference type="PANTHER" id="PTHR43798:SF31">
    <property type="entry name" value="AB HYDROLASE SUPERFAMILY PROTEIN YCLE"/>
    <property type="match status" value="1"/>
</dbReference>